<keyword evidence="3" id="KW-0119">Carbohydrate metabolism</keyword>
<dbReference type="Gene3D" id="2.60.40.10">
    <property type="entry name" value="Immunoglobulins"/>
    <property type="match status" value="1"/>
</dbReference>
<dbReference type="SUPFAM" id="SSF49265">
    <property type="entry name" value="Fibronectin type III"/>
    <property type="match status" value="1"/>
</dbReference>
<proteinExistence type="predicted"/>
<evidence type="ECO:0000313" key="7">
    <source>
        <dbReference type="Proteomes" id="UP000588586"/>
    </source>
</evidence>
<gene>
    <name evidence="6" type="ORF">HJG52_13870</name>
</gene>
<sequence length="492" mass="51633">MSRLRALAATLAAALLTGLVAAAPATAATPPVLKSISVDRQTLRAAELIKTSYAVEDDAAGLESVAISYSRTDNSWGPDLGASTLPLAGSFSARLSDGGWPGQLTAEKVSVMDGQGVEAQYWRDGTIRIYGTQVSGRHTLDLAALDLTVTPNAPTVVARSRPQSAVVSWSVGTNEAPGITGYKVTVNPGGRVIDIPGIGSADRSVVVTGLKNATPYTFTVVAQSRVGPGPGRSASATPLISGNVFAAGDVNGDRKMDLFAQLPNREERLYRGKGAMTFAPYTRVSEYGAGYRVYPGYKYFGKTSFLAQRSWDNGLEGVVVERTGRSTFGVGVRPQGAWPTRFIDGSADFTGDGRADVVAVTSTGSLYLYRSTSTEASYSKGVFVGRGWQTMQSVFASGDVTGDRRSDLFAVDAAGVLWIYPGTGKGTFSTRRKVSAGWGGLGGLFYARDLSGDGRGDLGAITMDGKLRIYKGRGNGTFAPAVTVSSGWAPYL</sequence>
<reference evidence="6 7" key="1">
    <citation type="submission" date="2020-04" db="EMBL/GenBank/DDBJ databases">
        <title>Knoellia sp. isolate from air conditioner.</title>
        <authorList>
            <person name="Chea S."/>
            <person name="Kim D.-U."/>
        </authorList>
    </citation>
    <scope>NUCLEOTIDE SEQUENCE [LARGE SCALE GENOMIC DNA]</scope>
    <source>
        <strain evidence="6 7">DB2414S</strain>
    </source>
</reference>
<comment type="caution">
    <text evidence="6">The sequence shown here is derived from an EMBL/GenBank/DDBJ whole genome shotgun (WGS) entry which is preliminary data.</text>
</comment>
<dbReference type="AlphaFoldDB" id="A0A849HGK1"/>
<dbReference type="InterPro" id="IPR013517">
    <property type="entry name" value="FG-GAP"/>
</dbReference>
<evidence type="ECO:0000256" key="1">
    <source>
        <dbReference type="ARBA" id="ARBA00022729"/>
    </source>
</evidence>
<accession>A0A849HGK1</accession>
<dbReference type="SUPFAM" id="SSF69318">
    <property type="entry name" value="Integrin alpha N-terminal domain"/>
    <property type="match status" value="1"/>
</dbReference>
<keyword evidence="2" id="KW-0326">Glycosidase</keyword>
<dbReference type="PANTHER" id="PTHR44103">
    <property type="entry name" value="PROPROTEIN CONVERTASE P"/>
    <property type="match status" value="1"/>
</dbReference>
<organism evidence="6 7">
    <name type="scientific">Knoellia koreensis</name>
    <dbReference type="NCBI Taxonomy" id="2730921"/>
    <lineage>
        <taxon>Bacteria</taxon>
        <taxon>Bacillati</taxon>
        <taxon>Actinomycetota</taxon>
        <taxon>Actinomycetes</taxon>
        <taxon>Micrococcales</taxon>
        <taxon>Intrasporangiaceae</taxon>
        <taxon>Knoellia</taxon>
    </lineage>
</organism>
<evidence type="ECO:0000313" key="6">
    <source>
        <dbReference type="EMBL" id="NNM47085.1"/>
    </source>
</evidence>
<dbReference type="EMBL" id="JABEPQ010000003">
    <property type="protein sequence ID" value="NNM47085.1"/>
    <property type="molecule type" value="Genomic_DNA"/>
</dbReference>
<dbReference type="InterPro" id="IPR028994">
    <property type="entry name" value="Integrin_alpha_N"/>
</dbReference>
<dbReference type="Pfam" id="PF00041">
    <property type="entry name" value="fn3"/>
    <property type="match status" value="1"/>
</dbReference>
<dbReference type="InterPro" id="IPR003961">
    <property type="entry name" value="FN3_dom"/>
</dbReference>
<dbReference type="CDD" id="cd00063">
    <property type="entry name" value="FN3"/>
    <property type="match status" value="1"/>
</dbReference>
<protein>
    <recommendedName>
        <fullName evidence="5">Fibronectin type-III domain-containing protein</fullName>
    </recommendedName>
</protein>
<dbReference type="PANTHER" id="PTHR44103:SF1">
    <property type="entry name" value="PROPROTEIN CONVERTASE P"/>
    <property type="match status" value="1"/>
</dbReference>
<dbReference type="RefSeq" id="WP_171244220.1">
    <property type="nucleotide sequence ID" value="NZ_JABEPQ010000003.1"/>
</dbReference>
<feature type="chain" id="PRO_5039614375" description="Fibronectin type-III domain-containing protein" evidence="4">
    <location>
        <begin position="28"/>
        <end position="492"/>
    </location>
</feature>
<dbReference type="PROSITE" id="PS50853">
    <property type="entry name" value="FN3"/>
    <property type="match status" value="1"/>
</dbReference>
<dbReference type="InterPro" id="IPR013783">
    <property type="entry name" value="Ig-like_fold"/>
</dbReference>
<evidence type="ECO:0000259" key="5">
    <source>
        <dbReference type="PROSITE" id="PS50853"/>
    </source>
</evidence>
<dbReference type="InterPro" id="IPR036116">
    <property type="entry name" value="FN3_sf"/>
</dbReference>
<evidence type="ECO:0000256" key="3">
    <source>
        <dbReference type="ARBA" id="ARBA00023326"/>
    </source>
</evidence>
<name>A0A849HGK1_9MICO</name>
<keyword evidence="3" id="KW-0624">Polysaccharide degradation</keyword>
<feature type="signal peptide" evidence="4">
    <location>
        <begin position="1"/>
        <end position="27"/>
    </location>
</feature>
<evidence type="ECO:0000256" key="4">
    <source>
        <dbReference type="SAM" id="SignalP"/>
    </source>
</evidence>
<feature type="domain" description="Fibronectin type-III" evidence="5">
    <location>
        <begin position="150"/>
        <end position="244"/>
    </location>
</feature>
<dbReference type="GO" id="GO:0016798">
    <property type="term" value="F:hydrolase activity, acting on glycosyl bonds"/>
    <property type="evidence" value="ECO:0007669"/>
    <property type="project" value="UniProtKB-KW"/>
</dbReference>
<evidence type="ECO:0000256" key="2">
    <source>
        <dbReference type="ARBA" id="ARBA00023295"/>
    </source>
</evidence>
<dbReference type="GO" id="GO:0000272">
    <property type="term" value="P:polysaccharide catabolic process"/>
    <property type="evidence" value="ECO:0007669"/>
    <property type="project" value="UniProtKB-KW"/>
</dbReference>
<dbReference type="Proteomes" id="UP000588586">
    <property type="component" value="Unassembled WGS sequence"/>
</dbReference>
<dbReference type="Gene3D" id="2.130.10.130">
    <property type="entry name" value="Integrin alpha, N-terminal"/>
    <property type="match status" value="1"/>
</dbReference>
<keyword evidence="7" id="KW-1185">Reference proteome</keyword>
<keyword evidence="1 4" id="KW-0732">Signal</keyword>
<keyword evidence="2" id="KW-0378">Hydrolase</keyword>
<dbReference type="SMART" id="SM00060">
    <property type="entry name" value="FN3"/>
    <property type="match status" value="1"/>
</dbReference>
<dbReference type="Pfam" id="PF13517">
    <property type="entry name" value="FG-GAP_3"/>
    <property type="match status" value="1"/>
</dbReference>